<dbReference type="Proteomes" id="UP001174936">
    <property type="component" value="Unassembled WGS sequence"/>
</dbReference>
<proteinExistence type="predicted"/>
<keyword evidence="3" id="KW-1185">Reference proteome</keyword>
<organism evidence="2 3">
    <name type="scientific">Cercophora newfieldiana</name>
    <dbReference type="NCBI Taxonomy" id="92897"/>
    <lineage>
        <taxon>Eukaryota</taxon>
        <taxon>Fungi</taxon>
        <taxon>Dikarya</taxon>
        <taxon>Ascomycota</taxon>
        <taxon>Pezizomycotina</taxon>
        <taxon>Sordariomycetes</taxon>
        <taxon>Sordariomycetidae</taxon>
        <taxon>Sordariales</taxon>
        <taxon>Lasiosphaeriaceae</taxon>
        <taxon>Cercophora</taxon>
    </lineage>
</organism>
<protein>
    <submittedName>
        <fullName evidence="2">Uncharacterized protein</fullName>
    </submittedName>
</protein>
<feature type="region of interest" description="Disordered" evidence="1">
    <location>
        <begin position="47"/>
        <end position="80"/>
    </location>
</feature>
<evidence type="ECO:0000256" key="1">
    <source>
        <dbReference type="SAM" id="MobiDB-lite"/>
    </source>
</evidence>
<reference evidence="2" key="1">
    <citation type="submission" date="2023-06" db="EMBL/GenBank/DDBJ databases">
        <title>Genome-scale phylogeny and comparative genomics of the fungal order Sordariales.</title>
        <authorList>
            <consortium name="Lawrence Berkeley National Laboratory"/>
            <person name="Hensen N."/>
            <person name="Bonometti L."/>
            <person name="Westerberg I."/>
            <person name="Brannstrom I.O."/>
            <person name="Guillou S."/>
            <person name="Cros-Aarteil S."/>
            <person name="Calhoun S."/>
            <person name="Haridas S."/>
            <person name="Kuo A."/>
            <person name="Mondo S."/>
            <person name="Pangilinan J."/>
            <person name="Riley R."/>
            <person name="Labutti K."/>
            <person name="Andreopoulos B."/>
            <person name="Lipzen A."/>
            <person name="Chen C."/>
            <person name="Yanf M."/>
            <person name="Daum C."/>
            <person name="Ng V."/>
            <person name="Clum A."/>
            <person name="Steindorff A."/>
            <person name="Ohm R."/>
            <person name="Martin F."/>
            <person name="Silar P."/>
            <person name="Natvig D."/>
            <person name="Lalanne C."/>
            <person name="Gautier V."/>
            <person name="Ament-Velasquez S.L."/>
            <person name="Kruys A."/>
            <person name="Hutchinson M.I."/>
            <person name="Powell A.J."/>
            <person name="Barry K."/>
            <person name="Miller A.N."/>
            <person name="Grigoriev I.V."/>
            <person name="Debuchy R."/>
            <person name="Gladieux P."/>
            <person name="Thoren M.H."/>
            <person name="Johannesson H."/>
        </authorList>
    </citation>
    <scope>NUCLEOTIDE SEQUENCE</scope>
    <source>
        <strain evidence="2">SMH2532-1</strain>
    </source>
</reference>
<evidence type="ECO:0000313" key="2">
    <source>
        <dbReference type="EMBL" id="KAK0648667.1"/>
    </source>
</evidence>
<feature type="compositionally biased region" description="Pro residues" evidence="1">
    <location>
        <begin position="146"/>
        <end position="172"/>
    </location>
</feature>
<gene>
    <name evidence="2" type="ORF">B0T16DRAFT_456128</name>
</gene>
<evidence type="ECO:0000313" key="3">
    <source>
        <dbReference type="Proteomes" id="UP001174936"/>
    </source>
</evidence>
<sequence length="172" mass="18290">MAPSPTLYEHIHAHLSSKFISKDVSELTISTFLNILTSASDVPKVIFRTTPPNHDPPAPRSLSKKEKGKKQVSFPSDPSELEKVLEVSQDHLHYNSTSTATFKPTPIGLQFHTPFPSDVTITHPPAPTSSPPGQGTASARPSRCSPSPPLPQPGPAPSPASPWPPALGSPSV</sequence>
<feature type="region of interest" description="Disordered" evidence="1">
    <location>
        <begin position="96"/>
        <end position="172"/>
    </location>
</feature>
<accession>A0AA40CS42</accession>
<name>A0AA40CS42_9PEZI</name>
<dbReference type="EMBL" id="JAULSV010000003">
    <property type="protein sequence ID" value="KAK0648667.1"/>
    <property type="molecule type" value="Genomic_DNA"/>
</dbReference>
<comment type="caution">
    <text evidence="2">The sequence shown here is derived from an EMBL/GenBank/DDBJ whole genome shotgun (WGS) entry which is preliminary data.</text>
</comment>
<dbReference type="AlphaFoldDB" id="A0AA40CS42"/>